<dbReference type="SUPFAM" id="SSF48179">
    <property type="entry name" value="6-phosphogluconate dehydrogenase C-terminal domain-like"/>
    <property type="match status" value="1"/>
</dbReference>
<dbReference type="Gene3D" id="1.10.1040.10">
    <property type="entry name" value="N-(1-d-carboxylethyl)-l-norvaline Dehydrogenase, domain 2"/>
    <property type="match status" value="1"/>
</dbReference>
<protein>
    <recommendedName>
        <fullName evidence="1">3-hydroxyacyl-CoA dehydrogenase C-terminal domain-containing protein</fullName>
    </recommendedName>
</protein>
<comment type="caution">
    <text evidence="2">The sequence shown here is derived from an EMBL/GenBank/DDBJ whole genome shotgun (WGS) entry which is preliminary data.</text>
</comment>
<dbReference type="InterPro" id="IPR008927">
    <property type="entry name" value="6-PGluconate_DH-like_C_sf"/>
</dbReference>
<dbReference type="AlphaFoldDB" id="X1CND2"/>
<dbReference type="Pfam" id="PF00725">
    <property type="entry name" value="3HCDH"/>
    <property type="match status" value="1"/>
</dbReference>
<feature type="domain" description="3-hydroxyacyl-CoA dehydrogenase C-terminal" evidence="1">
    <location>
        <begin position="45"/>
        <end position="83"/>
    </location>
</feature>
<name>X1CND2_9ZZZZ</name>
<evidence type="ECO:0000259" key="1">
    <source>
        <dbReference type="Pfam" id="PF00725"/>
    </source>
</evidence>
<dbReference type="InterPro" id="IPR006108">
    <property type="entry name" value="3HC_DH_C"/>
</dbReference>
<reference evidence="2" key="1">
    <citation type="journal article" date="2014" name="Front. Microbiol.">
        <title>High frequency of phylogenetically diverse reductive dehalogenase-homologous genes in deep subseafloor sedimentary metagenomes.</title>
        <authorList>
            <person name="Kawai M."/>
            <person name="Futagami T."/>
            <person name="Toyoda A."/>
            <person name="Takaki Y."/>
            <person name="Nishi S."/>
            <person name="Hori S."/>
            <person name="Arai W."/>
            <person name="Tsubouchi T."/>
            <person name="Morono Y."/>
            <person name="Uchiyama I."/>
            <person name="Ito T."/>
            <person name="Fujiyama A."/>
            <person name="Inagaki F."/>
            <person name="Takami H."/>
        </authorList>
    </citation>
    <scope>NUCLEOTIDE SEQUENCE</scope>
    <source>
        <strain evidence="2">Expedition CK06-06</strain>
    </source>
</reference>
<organism evidence="2">
    <name type="scientific">marine sediment metagenome</name>
    <dbReference type="NCBI Taxonomy" id="412755"/>
    <lineage>
        <taxon>unclassified sequences</taxon>
        <taxon>metagenomes</taxon>
        <taxon>ecological metagenomes</taxon>
    </lineage>
</organism>
<dbReference type="EMBL" id="BART01029143">
    <property type="protein sequence ID" value="GAG97648.1"/>
    <property type="molecule type" value="Genomic_DNA"/>
</dbReference>
<gene>
    <name evidence="2" type="ORF">S01H4_51215</name>
</gene>
<dbReference type="GO" id="GO:0016616">
    <property type="term" value="F:oxidoreductase activity, acting on the CH-OH group of donors, NAD or NADP as acceptor"/>
    <property type="evidence" value="ECO:0007669"/>
    <property type="project" value="InterPro"/>
</dbReference>
<sequence>MEAISVILNDDVLEANITSLSQTASSSENICCFKFISSNTASITICESLAREFGDNYKPSPILKEMVDKKLLGRKTKKGFYEY</sequence>
<accession>X1CND2</accession>
<dbReference type="GO" id="GO:0006631">
    <property type="term" value="P:fatty acid metabolic process"/>
    <property type="evidence" value="ECO:0007669"/>
    <property type="project" value="InterPro"/>
</dbReference>
<evidence type="ECO:0000313" key="2">
    <source>
        <dbReference type="EMBL" id="GAG97648.1"/>
    </source>
</evidence>
<proteinExistence type="predicted"/>
<dbReference type="InterPro" id="IPR013328">
    <property type="entry name" value="6PGD_dom2"/>
</dbReference>